<feature type="transmembrane region" description="Helical" evidence="12">
    <location>
        <begin position="435"/>
        <end position="459"/>
    </location>
</feature>
<organism evidence="13 14">
    <name type="scientific">Clytia hemisphaerica</name>
    <dbReference type="NCBI Taxonomy" id="252671"/>
    <lineage>
        <taxon>Eukaryota</taxon>
        <taxon>Metazoa</taxon>
        <taxon>Cnidaria</taxon>
        <taxon>Hydrozoa</taxon>
        <taxon>Hydroidolina</taxon>
        <taxon>Leptothecata</taxon>
        <taxon>Obeliida</taxon>
        <taxon>Clytiidae</taxon>
        <taxon>Clytia</taxon>
    </lineage>
</organism>
<dbReference type="EnsemblMetazoa" id="CLYHEMT010232.2">
    <property type="protein sequence ID" value="CLYHEMP010232.2"/>
    <property type="gene ID" value="CLYHEMG010232"/>
</dbReference>
<accession>A0A7M5VF61</accession>
<evidence type="ECO:0000256" key="5">
    <source>
        <dbReference type="ARBA" id="ARBA00022989"/>
    </source>
</evidence>
<feature type="transmembrane region" description="Helical" evidence="12">
    <location>
        <begin position="89"/>
        <end position="111"/>
    </location>
</feature>
<name>A0A7M5VF61_9CNID</name>
<evidence type="ECO:0000256" key="12">
    <source>
        <dbReference type="SAM" id="Phobius"/>
    </source>
</evidence>
<dbReference type="InterPro" id="IPR001873">
    <property type="entry name" value="ENaC"/>
</dbReference>
<evidence type="ECO:0000256" key="8">
    <source>
        <dbReference type="ARBA" id="ARBA00023136"/>
    </source>
</evidence>
<keyword evidence="14" id="KW-1185">Reference proteome</keyword>
<keyword evidence="10 11" id="KW-0407">Ion channel</keyword>
<keyword evidence="7 11" id="KW-0406">Ion transport</keyword>
<evidence type="ECO:0000256" key="10">
    <source>
        <dbReference type="ARBA" id="ARBA00023303"/>
    </source>
</evidence>
<evidence type="ECO:0000256" key="9">
    <source>
        <dbReference type="ARBA" id="ARBA00023201"/>
    </source>
</evidence>
<evidence type="ECO:0000256" key="11">
    <source>
        <dbReference type="RuleBase" id="RU000679"/>
    </source>
</evidence>
<dbReference type="PANTHER" id="PTHR11690:SF248">
    <property type="entry name" value="PICKPOCKET 17, ISOFORM A"/>
    <property type="match status" value="1"/>
</dbReference>
<keyword evidence="8 12" id="KW-0472">Membrane</keyword>
<reference evidence="13" key="1">
    <citation type="submission" date="2021-01" db="UniProtKB">
        <authorList>
            <consortium name="EnsemblMetazoa"/>
        </authorList>
    </citation>
    <scope>IDENTIFICATION</scope>
</reference>
<keyword evidence="6" id="KW-0915">Sodium</keyword>
<dbReference type="Proteomes" id="UP000594262">
    <property type="component" value="Unplaced"/>
</dbReference>
<keyword evidence="2 11" id="KW-0813">Transport</keyword>
<keyword evidence="5 12" id="KW-1133">Transmembrane helix</keyword>
<evidence type="ECO:0000313" key="13">
    <source>
        <dbReference type="EnsemblMetazoa" id="CLYHEMP010232.2"/>
    </source>
</evidence>
<dbReference type="OrthoDB" id="6502088at2759"/>
<dbReference type="Pfam" id="PF00858">
    <property type="entry name" value="ASC"/>
    <property type="match status" value="1"/>
</dbReference>
<keyword evidence="9 11" id="KW-0739">Sodium transport</keyword>
<evidence type="ECO:0000256" key="6">
    <source>
        <dbReference type="ARBA" id="ARBA00023053"/>
    </source>
</evidence>
<dbReference type="Gene3D" id="1.10.287.770">
    <property type="entry name" value="YojJ-like"/>
    <property type="match status" value="1"/>
</dbReference>
<evidence type="ECO:0000313" key="14">
    <source>
        <dbReference type="Proteomes" id="UP000594262"/>
    </source>
</evidence>
<evidence type="ECO:0000256" key="3">
    <source>
        <dbReference type="ARBA" id="ARBA00022461"/>
    </source>
</evidence>
<comment type="subcellular location">
    <subcellularLocation>
        <location evidence="1">Membrane</location>
        <topology evidence="1">Multi-pass membrane protein</topology>
    </subcellularLocation>
</comment>
<evidence type="ECO:0000256" key="1">
    <source>
        <dbReference type="ARBA" id="ARBA00004141"/>
    </source>
</evidence>
<keyword evidence="3 11" id="KW-0894">Sodium channel</keyword>
<proteinExistence type="inferred from homology"/>
<sequence>MGQSYDLKSLVELNTRIVAEFLDQGKMVHGSCRCRERLMCVNAGRDDEEFLKEKQQEVEEYNKRIGDYVDGFTVHGLTKVFKGKKKESTVWMVFIFVGLLLAGVVIGRLVAKYYRFETYTEVKSVVTAKNVIPSISVCDFSELRKAYFSYCGTTLLSKDENRTKEYCDHSKLNLEALDNSTMVNGKWRNRLFEIEECYPWEGAKCNSPKYFKSHMLGACFTWNYDGEFHDAYGHVDFQFKYLRNSSKHRPDIIIIPHDPRISEIDLTKKITIDMNKHYEIKIGKTYMIRKPHPYSKCTAEATNAELDVFPGNYDRRTCRETYKQLNSFKECGDIFEYFKSYLPKSFIKKYAQNRTIGEMEMCILKTINVKPPEDLCPFPCEELSLNIHTNVYDGDKHNKDLYIFGIQLENVDTYTVMEEQSLYSAEQMSSEIGGFLGLVIGASLLSFVELFACGALYVLKKIKS</sequence>
<comment type="similarity">
    <text evidence="11">Belongs to the amiloride-sensitive sodium channel (TC 1.A.6) family.</text>
</comment>
<evidence type="ECO:0000256" key="4">
    <source>
        <dbReference type="ARBA" id="ARBA00022692"/>
    </source>
</evidence>
<dbReference type="GO" id="GO:0015280">
    <property type="term" value="F:ligand-gated sodium channel activity"/>
    <property type="evidence" value="ECO:0007669"/>
    <property type="project" value="TreeGrafter"/>
</dbReference>
<dbReference type="AlphaFoldDB" id="A0A7M5VF61"/>
<dbReference type="PANTHER" id="PTHR11690">
    <property type="entry name" value="AMILORIDE-SENSITIVE SODIUM CHANNEL-RELATED"/>
    <property type="match status" value="1"/>
</dbReference>
<dbReference type="GO" id="GO:0005886">
    <property type="term" value="C:plasma membrane"/>
    <property type="evidence" value="ECO:0007669"/>
    <property type="project" value="TreeGrafter"/>
</dbReference>
<evidence type="ECO:0000256" key="7">
    <source>
        <dbReference type="ARBA" id="ARBA00023065"/>
    </source>
</evidence>
<keyword evidence="4 11" id="KW-0812">Transmembrane</keyword>
<evidence type="ECO:0000256" key="2">
    <source>
        <dbReference type="ARBA" id="ARBA00022448"/>
    </source>
</evidence>
<protein>
    <submittedName>
        <fullName evidence="13">Uncharacterized protein</fullName>
    </submittedName>
</protein>